<dbReference type="Pfam" id="PF11003">
    <property type="entry name" value="DUF2842"/>
    <property type="match status" value="1"/>
</dbReference>
<organism evidence="2 3">
    <name type="scientific">Oceanibaculum indicum</name>
    <dbReference type="NCBI Taxonomy" id="526216"/>
    <lineage>
        <taxon>Bacteria</taxon>
        <taxon>Pseudomonadati</taxon>
        <taxon>Pseudomonadota</taxon>
        <taxon>Alphaproteobacteria</taxon>
        <taxon>Rhodospirillales</taxon>
        <taxon>Oceanibaculaceae</taxon>
        <taxon>Oceanibaculum</taxon>
    </lineage>
</organism>
<dbReference type="Proteomes" id="UP000277424">
    <property type="component" value="Unassembled WGS sequence"/>
</dbReference>
<comment type="caution">
    <text evidence="2">The sequence shown here is derived from an EMBL/GenBank/DDBJ whole genome shotgun (WGS) entry which is preliminary data.</text>
</comment>
<keyword evidence="1" id="KW-0812">Transmembrane</keyword>
<feature type="transmembrane region" description="Helical" evidence="1">
    <location>
        <begin position="20"/>
        <end position="46"/>
    </location>
</feature>
<dbReference type="EMBL" id="RBIG01000001">
    <property type="protein sequence ID" value="RKQ72518.1"/>
    <property type="molecule type" value="Genomic_DNA"/>
</dbReference>
<gene>
    <name evidence="2" type="ORF">BCL74_0286</name>
</gene>
<accession>A0A420WN98</accession>
<feature type="transmembrane region" description="Helical" evidence="1">
    <location>
        <begin position="58"/>
        <end position="80"/>
    </location>
</feature>
<name>A0A420WN98_9PROT</name>
<keyword evidence="1" id="KW-1133">Transmembrane helix</keyword>
<evidence type="ECO:0000313" key="2">
    <source>
        <dbReference type="EMBL" id="RKQ72518.1"/>
    </source>
</evidence>
<reference evidence="2 3" key="1">
    <citation type="submission" date="2018-10" db="EMBL/GenBank/DDBJ databases">
        <title>Comparative analysis of microorganisms from saline springs in Andes Mountain Range, Colombia.</title>
        <authorList>
            <person name="Rubin E."/>
        </authorList>
    </citation>
    <scope>NUCLEOTIDE SEQUENCE [LARGE SCALE GENOMIC DNA]</scope>
    <source>
        <strain evidence="2 3">USBA 36</strain>
    </source>
</reference>
<dbReference type="AlphaFoldDB" id="A0A420WN98"/>
<evidence type="ECO:0000256" key="1">
    <source>
        <dbReference type="SAM" id="Phobius"/>
    </source>
</evidence>
<sequence length="88" mass="9942">MARRHPPPIFPGMSRDFLPFRWRSTVAVLLILVGLVIYSLLAMVVGTYFLPDHWAAELGFYLVAGIAWVWPSAKLIGWAARTDAKPFQ</sequence>
<dbReference type="InterPro" id="IPR021265">
    <property type="entry name" value="DUF2842"/>
</dbReference>
<proteinExistence type="predicted"/>
<protein>
    <submittedName>
        <fullName evidence="2">Uncharacterized protein DUF2842</fullName>
    </submittedName>
</protein>
<keyword evidence="1" id="KW-0472">Membrane</keyword>
<dbReference type="RefSeq" id="WP_220660204.1">
    <property type="nucleotide sequence ID" value="NZ_RBIG01000001.1"/>
</dbReference>
<evidence type="ECO:0000313" key="3">
    <source>
        <dbReference type="Proteomes" id="UP000277424"/>
    </source>
</evidence>